<organism evidence="13 14">
    <name type="scientific">Aspergillus leporis</name>
    <dbReference type="NCBI Taxonomy" id="41062"/>
    <lineage>
        <taxon>Eukaryota</taxon>
        <taxon>Fungi</taxon>
        <taxon>Dikarya</taxon>
        <taxon>Ascomycota</taxon>
        <taxon>Pezizomycotina</taxon>
        <taxon>Eurotiomycetes</taxon>
        <taxon>Eurotiomycetidae</taxon>
        <taxon>Eurotiales</taxon>
        <taxon>Aspergillaceae</taxon>
        <taxon>Aspergillus</taxon>
        <taxon>Aspergillus subgen. Circumdati</taxon>
    </lineage>
</organism>
<keyword evidence="5" id="KW-0963">Cytoplasm</keyword>
<dbReference type="Proteomes" id="UP000326565">
    <property type="component" value="Unassembled WGS sequence"/>
</dbReference>
<comment type="subcellular location">
    <subcellularLocation>
        <location evidence="1">Cytoplasm</location>
    </subcellularLocation>
</comment>
<keyword evidence="6 12" id="KW-0436">Ligase</keyword>
<comment type="similarity">
    <text evidence="2 12">Belongs to the class-I aminoacyl-tRNA synthetase family.</text>
</comment>
<evidence type="ECO:0000256" key="4">
    <source>
        <dbReference type="ARBA" id="ARBA00013782"/>
    </source>
</evidence>
<dbReference type="AlphaFoldDB" id="A0A5N5WQ90"/>
<dbReference type="PRINTS" id="PR01039">
    <property type="entry name" value="TRNASYNTHTRP"/>
</dbReference>
<dbReference type="PROSITE" id="PS00178">
    <property type="entry name" value="AA_TRNA_LIGASE_I"/>
    <property type="match status" value="1"/>
</dbReference>
<evidence type="ECO:0000256" key="3">
    <source>
        <dbReference type="ARBA" id="ARBA00013161"/>
    </source>
</evidence>
<dbReference type="NCBIfam" id="TIGR00233">
    <property type="entry name" value="trpS"/>
    <property type="match status" value="1"/>
</dbReference>
<dbReference type="CDD" id="cd00806">
    <property type="entry name" value="TrpRS_core"/>
    <property type="match status" value="1"/>
</dbReference>
<dbReference type="PANTHER" id="PTHR10055:SF1">
    <property type="entry name" value="TRYPTOPHAN--TRNA LIGASE, CYTOPLASMIC"/>
    <property type="match status" value="1"/>
</dbReference>
<accession>A0A5N5WQ90</accession>
<evidence type="ECO:0000256" key="2">
    <source>
        <dbReference type="ARBA" id="ARBA00005594"/>
    </source>
</evidence>
<dbReference type="GO" id="GO:0005524">
    <property type="term" value="F:ATP binding"/>
    <property type="evidence" value="ECO:0007669"/>
    <property type="project" value="UniProtKB-KW"/>
</dbReference>
<dbReference type="GO" id="GO:0006436">
    <property type="term" value="P:tryptophanyl-tRNA aminoacylation"/>
    <property type="evidence" value="ECO:0007669"/>
    <property type="project" value="InterPro"/>
</dbReference>
<evidence type="ECO:0000256" key="6">
    <source>
        <dbReference type="ARBA" id="ARBA00022598"/>
    </source>
</evidence>
<dbReference type="Pfam" id="PF00579">
    <property type="entry name" value="tRNA-synt_1b"/>
    <property type="match status" value="1"/>
</dbReference>
<evidence type="ECO:0000313" key="13">
    <source>
        <dbReference type="EMBL" id="KAB8069232.1"/>
    </source>
</evidence>
<name>A0A5N5WQ90_9EURO</name>
<dbReference type="SUPFAM" id="SSF52374">
    <property type="entry name" value="Nucleotidylyl transferase"/>
    <property type="match status" value="1"/>
</dbReference>
<evidence type="ECO:0000256" key="1">
    <source>
        <dbReference type="ARBA" id="ARBA00004496"/>
    </source>
</evidence>
<dbReference type="FunFam" id="3.40.50.620:FF:000033">
    <property type="entry name" value="tryptophan--tRNA ligase, cytoplasmic"/>
    <property type="match status" value="1"/>
</dbReference>
<sequence>MIVPTLEQDINPWSVEGGRDENGEVASIDYEAISRKWNTSIIDAQLLERFERVTGHKPHRWLRRGLFFSHRDFDQILNLYERGDPFFLYTGRGPSTGSLHLGHTIPLSFTKWLQDIFDVPLVFMLTDDEKALFKEGLTFEETMEYARENARDIIAIGFDMKKTFVYSDLKYLGNHFLMNAWEFSKLVTFNQVRGAFGFNESTNIGRIFFPSVQCVAAFATSYPEIWSDDPQPIRTQSIANIPCLVPMGIDQDPYFRLLRDNAHRMRFPSPKPALIHSKFLTALQGPGGKMSSSDPNSAIFMSDTPKQIKIKINKYAFSGGQVTVGDHRRLGGNPDVDVSYIYLTYFEEDDAKLEETYKSYKSGALLTGELKKLAIDALQEYVQRFQERRKLITDEVLEEYMRPRKLVWEGNKNPPPKAAEF</sequence>
<evidence type="ECO:0000256" key="9">
    <source>
        <dbReference type="ARBA" id="ARBA00022917"/>
    </source>
</evidence>
<dbReference type="InterPro" id="IPR001412">
    <property type="entry name" value="aa-tRNA-synth_I_CS"/>
</dbReference>
<evidence type="ECO:0000256" key="5">
    <source>
        <dbReference type="ARBA" id="ARBA00022490"/>
    </source>
</evidence>
<evidence type="ECO:0000256" key="10">
    <source>
        <dbReference type="ARBA" id="ARBA00023146"/>
    </source>
</evidence>
<evidence type="ECO:0000313" key="14">
    <source>
        <dbReference type="Proteomes" id="UP000326565"/>
    </source>
</evidence>
<dbReference type="EMBL" id="ML732350">
    <property type="protein sequence ID" value="KAB8069232.1"/>
    <property type="molecule type" value="Genomic_DNA"/>
</dbReference>
<dbReference type="EC" id="6.1.1.2" evidence="3"/>
<evidence type="ECO:0000256" key="11">
    <source>
        <dbReference type="ARBA" id="ARBA00030268"/>
    </source>
</evidence>
<keyword evidence="14" id="KW-1185">Reference proteome</keyword>
<dbReference type="FunFam" id="1.10.240.10:FF:000003">
    <property type="entry name" value="Tryptophan--tRNA ligase, cytoplasmic"/>
    <property type="match status" value="1"/>
</dbReference>
<evidence type="ECO:0000256" key="8">
    <source>
        <dbReference type="ARBA" id="ARBA00022840"/>
    </source>
</evidence>
<dbReference type="GO" id="GO:0004830">
    <property type="term" value="F:tryptophan-tRNA ligase activity"/>
    <property type="evidence" value="ECO:0007669"/>
    <property type="project" value="UniProtKB-EC"/>
</dbReference>
<dbReference type="InterPro" id="IPR014729">
    <property type="entry name" value="Rossmann-like_a/b/a_fold"/>
</dbReference>
<dbReference type="InterPro" id="IPR002306">
    <property type="entry name" value="Trp-tRNA-ligase"/>
</dbReference>
<dbReference type="Gene3D" id="1.10.240.10">
    <property type="entry name" value="Tyrosyl-Transfer RNA Synthetase"/>
    <property type="match status" value="1"/>
</dbReference>
<keyword evidence="10 12" id="KW-0030">Aminoacyl-tRNA synthetase</keyword>
<gene>
    <name evidence="13" type="ORF">BDV29DRAFT_57016</name>
</gene>
<evidence type="ECO:0000256" key="12">
    <source>
        <dbReference type="RuleBase" id="RU363036"/>
    </source>
</evidence>
<proteinExistence type="inferred from homology"/>
<dbReference type="Gene3D" id="3.40.50.620">
    <property type="entry name" value="HUPs"/>
    <property type="match status" value="1"/>
</dbReference>
<dbReference type="GO" id="GO:0005737">
    <property type="term" value="C:cytoplasm"/>
    <property type="evidence" value="ECO:0007669"/>
    <property type="project" value="UniProtKB-SubCell"/>
</dbReference>
<dbReference type="InterPro" id="IPR002305">
    <property type="entry name" value="aa-tRNA-synth_Ic"/>
</dbReference>
<keyword evidence="7 12" id="KW-0547">Nucleotide-binding</keyword>
<dbReference type="OrthoDB" id="10261385at2759"/>
<dbReference type="PANTHER" id="PTHR10055">
    <property type="entry name" value="TRYPTOPHANYL-TRNA SYNTHETASE"/>
    <property type="match status" value="1"/>
</dbReference>
<evidence type="ECO:0000256" key="7">
    <source>
        <dbReference type="ARBA" id="ARBA00022741"/>
    </source>
</evidence>
<keyword evidence="8 12" id="KW-0067">ATP-binding</keyword>
<reference evidence="13 14" key="1">
    <citation type="submission" date="2019-04" db="EMBL/GenBank/DDBJ databases">
        <title>Friends and foes A comparative genomics study of 23 Aspergillus species from section Flavi.</title>
        <authorList>
            <consortium name="DOE Joint Genome Institute"/>
            <person name="Kjaerbolling I."/>
            <person name="Vesth T."/>
            <person name="Frisvad J.C."/>
            <person name="Nybo J.L."/>
            <person name="Theobald S."/>
            <person name="Kildgaard S."/>
            <person name="Isbrandt T."/>
            <person name="Kuo A."/>
            <person name="Sato A."/>
            <person name="Lyhne E.K."/>
            <person name="Kogle M.E."/>
            <person name="Wiebenga A."/>
            <person name="Kun R.S."/>
            <person name="Lubbers R.J."/>
            <person name="Makela M.R."/>
            <person name="Barry K."/>
            <person name="Chovatia M."/>
            <person name="Clum A."/>
            <person name="Daum C."/>
            <person name="Haridas S."/>
            <person name="He G."/>
            <person name="LaButti K."/>
            <person name="Lipzen A."/>
            <person name="Mondo S."/>
            <person name="Riley R."/>
            <person name="Salamov A."/>
            <person name="Simmons B.A."/>
            <person name="Magnuson J.K."/>
            <person name="Henrissat B."/>
            <person name="Mortensen U.H."/>
            <person name="Larsen T.O."/>
            <person name="Devries R.P."/>
            <person name="Grigoriev I.V."/>
            <person name="Machida M."/>
            <person name="Baker S.E."/>
            <person name="Andersen M.R."/>
        </authorList>
    </citation>
    <scope>NUCLEOTIDE SEQUENCE [LARGE SCALE GENOMIC DNA]</scope>
    <source>
        <strain evidence="13 14">CBS 151.66</strain>
    </source>
</reference>
<protein>
    <recommendedName>
        <fullName evidence="4">Tryptophan--tRNA ligase, cytoplasmic</fullName>
        <ecNumber evidence="3">6.1.1.2</ecNumber>
    </recommendedName>
    <alternativeName>
        <fullName evidence="11">Tryptophanyl-tRNA synthetase</fullName>
    </alternativeName>
</protein>
<keyword evidence="9 12" id="KW-0648">Protein biosynthesis</keyword>